<proteinExistence type="predicted"/>
<feature type="compositionally biased region" description="Basic residues" evidence="1">
    <location>
        <begin position="16"/>
        <end position="25"/>
    </location>
</feature>
<evidence type="ECO:0000256" key="1">
    <source>
        <dbReference type="SAM" id="MobiDB-lite"/>
    </source>
</evidence>
<feature type="region of interest" description="Disordered" evidence="1">
    <location>
        <begin position="1"/>
        <end position="34"/>
    </location>
</feature>
<keyword evidence="4" id="KW-1185">Reference proteome</keyword>
<feature type="transmembrane region" description="Helical" evidence="2">
    <location>
        <begin position="48"/>
        <end position="65"/>
    </location>
</feature>
<organism evidence="3 4">
    <name type="scientific">Streptomyces xanthophaeus</name>
    <dbReference type="NCBI Taxonomy" id="67385"/>
    <lineage>
        <taxon>Bacteria</taxon>
        <taxon>Bacillati</taxon>
        <taxon>Actinomycetota</taxon>
        <taxon>Actinomycetes</taxon>
        <taxon>Kitasatosporales</taxon>
        <taxon>Streptomycetaceae</taxon>
        <taxon>Streptomyces</taxon>
    </lineage>
</organism>
<evidence type="ECO:0000313" key="3">
    <source>
        <dbReference type="EMBL" id="GHI85744.1"/>
    </source>
</evidence>
<keyword evidence="2" id="KW-0812">Transmembrane</keyword>
<name>A0A919LIR1_9ACTN</name>
<gene>
    <name evidence="3" type="ORF">Sxan_31080</name>
</gene>
<accession>A0A919LIR1</accession>
<dbReference type="RefSeq" id="WP_078904736.1">
    <property type="nucleotide sequence ID" value="NZ_BNEE01000006.1"/>
</dbReference>
<dbReference type="EMBL" id="BNEE01000006">
    <property type="protein sequence ID" value="GHI85744.1"/>
    <property type="molecule type" value="Genomic_DNA"/>
</dbReference>
<feature type="compositionally biased region" description="Basic and acidic residues" evidence="1">
    <location>
        <begin position="1"/>
        <end position="15"/>
    </location>
</feature>
<dbReference type="Proteomes" id="UP000600026">
    <property type="component" value="Unassembled WGS sequence"/>
</dbReference>
<sequence>MRGFRGHDGRDDNSRHNGRRGRYGSRKGWGAAGATEGWLSRRRTAGPLLVWWLLVTVLLWIPGKALAQPVTAWGCAVSAVLLIAVGEAGEGVRQRLHRRVRRAA</sequence>
<evidence type="ECO:0000313" key="4">
    <source>
        <dbReference type="Proteomes" id="UP000600026"/>
    </source>
</evidence>
<feature type="transmembrane region" description="Helical" evidence="2">
    <location>
        <begin position="71"/>
        <end position="92"/>
    </location>
</feature>
<keyword evidence="2" id="KW-0472">Membrane</keyword>
<reference evidence="3" key="1">
    <citation type="submission" date="2020-09" db="EMBL/GenBank/DDBJ databases">
        <title>Whole genome shotgun sequence of Streptomyces xanthophaeus NBRC 12829.</title>
        <authorList>
            <person name="Komaki H."/>
            <person name="Tamura T."/>
        </authorList>
    </citation>
    <scope>NUCLEOTIDE SEQUENCE</scope>
    <source>
        <strain evidence="3">NBRC 12829</strain>
    </source>
</reference>
<protein>
    <submittedName>
        <fullName evidence="3">Uncharacterized protein</fullName>
    </submittedName>
</protein>
<comment type="caution">
    <text evidence="3">The sequence shown here is derived from an EMBL/GenBank/DDBJ whole genome shotgun (WGS) entry which is preliminary data.</text>
</comment>
<keyword evidence="2" id="KW-1133">Transmembrane helix</keyword>
<evidence type="ECO:0000256" key="2">
    <source>
        <dbReference type="SAM" id="Phobius"/>
    </source>
</evidence>
<dbReference type="AlphaFoldDB" id="A0A919LIR1"/>